<protein>
    <submittedName>
        <fullName evidence="2">Tripartite tricarboxylate transporter substrate binding protein</fullName>
    </submittedName>
</protein>
<dbReference type="EMBL" id="JABBKX010000002">
    <property type="protein sequence ID" value="NMJ40703.1"/>
    <property type="molecule type" value="Genomic_DNA"/>
</dbReference>
<comment type="similarity">
    <text evidence="1">Belongs to the UPF0065 (bug) family.</text>
</comment>
<evidence type="ECO:0000313" key="2">
    <source>
        <dbReference type="EMBL" id="NMJ40703.1"/>
    </source>
</evidence>
<dbReference type="Gene3D" id="3.40.190.10">
    <property type="entry name" value="Periplasmic binding protein-like II"/>
    <property type="match status" value="1"/>
</dbReference>
<organism evidence="2 3">
    <name type="scientific">Neoroseomonas marina</name>
    <dbReference type="NCBI Taxonomy" id="1232220"/>
    <lineage>
        <taxon>Bacteria</taxon>
        <taxon>Pseudomonadati</taxon>
        <taxon>Pseudomonadota</taxon>
        <taxon>Alphaproteobacteria</taxon>
        <taxon>Acetobacterales</taxon>
        <taxon>Acetobacteraceae</taxon>
        <taxon>Neoroseomonas</taxon>
    </lineage>
</organism>
<dbReference type="SUPFAM" id="SSF53850">
    <property type="entry name" value="Periplasmic binding protein-like II"/>
    <property type="match status" value="1"/>
</dbReference>
<name>A0A848EB67_9PROT</name>
<dbReference type="Gene3D" id="3.40.190.150">
    <property type="entry name" value="Bordetella uptake gene, domain 1"/>
    <property type="match status" value="1"/>
</dbReference>
<dbReference type="CDD" id="cd07012">
    <property type="entry name" value="PBP2_Bug_TTT"/>
    <property type="match status" value="1"/>
</dbReference>
<dbReference type="PANTHER" id="PTHR42928:SF5">
    <property type="entry name" value="BLR1237 PROTEIN"/>
    <property type="match status" value="1"/>
</dbReference>
<dbReference type="InterPro" id="IPR005064">
    <property type="entry name" value="BUG"/>
</dbReference>
<dbReference type="Pfam" id="PF03401">
    <property type="entry name" value="TctC"/>
    <property type="match status" value="1"/>
</dbReference>
<proteinExistence type="inferred from homology"/>
<dbReference type="PANTHER" id="PTHR42928">
    <property type="entry name" value="TRICARBOXYLATE-BINDING PROTEIN"/>
    <property type="match status" value="1"/>
</dbReference>
<accession>A0A848EB67</accession>
<evidence type="ECO:0000256" key="1">
    <source>
        <dbReference type="ARBA" id="ARBA00006987"/>
    </source>
</evidence>
<comment type="caution">
    <text evidence="2">The sequence shown here is derived from an EMBL/GenBank/DDBJ whole genome shotgun (WGS) entry which is preliminary data.</text>
</comment>
<dbReference type="InterPro" id="IPR042100">
    <property type="entry name" value="Bug_dom1"/>
</dbReference>
<gene>
    <name evidence="2" type="ORF">GWK16_05590</name>
</gene>
<dbReference type="PIRSF" id="PIRSF017082">
    <property type="entry name" value="YflP"/>
    <property type="match status" value="1"/>
</dbReference>
<reference evidence="2 3" key="1">
    <citation type="submission" date="2020-03" db="EMBL/GenBank/DDBJ databases">
        <authorList>
            <person name="Sun Q."/>
        </authorList>
    </citation>
    <scope>NUCLEOTIDE SEQUENCE [LARGE SCALE GENOMIC DNA]</scope>
    <source>
        <strain evidence="2 3">JC162</strain>
    </source>
</reference>
<evidence type="ECO:0000313" key="3">
    <source>
        <dbReference type="Proteomes" id="UP000548582"/>
    </source>
</evidence>
<dbReference type="AlphaFoldDB" id="A0A848EB67"/>
<keyword evidence="3" id="KW-1185">Reference proteome</keyword>
<dbReference type="Proteomes" id="UP000548582">
    <property type="component" value="Unassembled WGS sequence"/>
</dbReference>
<sequence>MVMPQAAGSSGDIILRSMAEIMARELGQPIVVENRPGANGSIAATYVKQQRPDGQTLMLPGVSMVAFNQHLYRNLPYDPLKDFTYIAPVTNTAFVVIASKQSGFTTLRQMIDKARAEPEKLTFSSAGIANTTHLAMEMIAERAGVKMTHVPFGGSPQAMTAVASGQVDAMTAVLGIALPLIRGGQVVPLAVVREARTPVLPDVPTQAEAGYPGPICPGWFALVGPAGMPDAAVQRLNAATRTALMDPGVRARLDAADLEPLFSTAAELRARLEEESRVWGAFIQARGLRLE</sequence>